<keyword evidence="2" id="KW-0560">Oxidoreductase</keyword>
<dbReference type="PRINTS" id="PR00080">
    <property type="entry name" value="SDRFAMILY"/>
</dbReference>
<dbReference type="Pfam" id="PF00106">
    <property type="entry name" value="adh_short"/>
    <property type="match status" value="1"/>
</dbReference>
<dbReference type="PRINTS" id="PR00081">
    <property type="entry name" value="GDHRDH"/>
</dbReference>
<dbReference type="PANTHER" id="PTHR42901">
    <property type="entry name" value="ALCOHOL DEHYDROGENASE"/>
    <property type="match status" value="1"/>
</dbReference>
<name>A0A927ZV20_9CLOT</name>
<dbReference type="CDD" id="cd05233">
    <property type="entry name" value="SDR_c"/>
    <property type="match status" value="1"/>
</dbReference>
<proteinExistence type="inferred from homology"/>
<reference evidence="4" key="1">
    <citation type="submission" date="2019-04" db="EMBL/GenBank/DDBJ databases">
        <title>Evolution of Biomass-Degrading Anaerobic Consortia Revealed by Metagenomics.</title>
        <authorList>
            <person name="Peng X."/>
        </authorList>
    </citation>
    <scope>NUCLEOTIDE SEQUENCE</scope>
    <source>
        <strain evidence="4">SIG254</strain>
    </source>
</reference>
<dbReference type="Proteomes" id="UP000768462">
    <property type="component" value="Unassembled WGS sequence"/>
</dbReference>
<dbReference type="Gene3D" id="3.40.50.720">
    <property type="entry name" value="NAD(P)-binding Rossmann-like Domain"/>
    <property type="match status" value="1"/>
</dbReference>
<evidence type="ECO:0000313" key="4">
    <source>
        <dbReference type="EMBL" id="MBE6061603.1"/>
    </source>
</evidence>
<organism evidence="4 5">
    <name type="scientific">Clostridium sulfidigenes</name>
    <dbReference type="NCBI Taxonomy" id="318464"/>
    <lineage>
        <taxon>Bacteria</taxon>
        <taxon>Bacillati</taxon>
        <taxon>Bacillota</taxon>
        <taxon>Clostridia</taxon>
        <taxon>Eubacteriales</taxon>
        <taxon>Clostridiaceae</taxon>
        <taxon>Clostridium</taxon>
    </lineage>
</organism>
<dbReference type="InterPro" id="IPR002347">
    <property type="entry name" value="SDR_fam"/>
</dbReference>
<accession>A0A927ZV20</accession>
<comment type="similarity">
    <text evidence="1 3">Belongs to the short-chain dehydrogenases/reductases (SDR) family.</text>
</comment>
<protein>
    <submittedName>
        <fullName evidence="4">SDR family oxidoreductase</fullName>
    </submittedName>
</protein>
<dbReference type="EMBL" id="SVCM01000184">
    <property type="protein sequence ID" value="MBE6061603.1"/>
    <property type="molecule type" value="Genomic_DNA"/>
</dbReference>
<dbReference type="PIRSF" id="PIRSF000126">
    <property type="entry name" value="11-beta-HSD1"/>
    <property type="match status" value="1"/>
</dbReference>
<sequence>MKIKIETVLITGASSGIGYELSKIFARNGYNLILVARRIEVLKRIKEELSKIYGIEVIIIEKDLSKSHSGNEVFNEIINLDIRIDVLINNAGVGYCGLFHEISMESHGLVIQTNMVALTELTYLISNEMIKNGGGKILNVASTGAYQPGPYTAVYYASKAYVLSLTEALSIELKKYNIQVSGLCPGTTKTEFHQRAGKRELRGAMSAKLVAEIGYKEFMKGRSIIIPGIKNKIAIGISRVLPRKLLGKTVGCIQNSVILLNK</sequence>
<dbReference type="PANTHER" id="PTHR42901:SF1">
    <property type="entry name" value="ALCOHOL DEHYDROGENASE"/>
    <property type="match status" value="1"/>
</dbReference>
<dbReference type="GO" id="GO:0016491">
    <property type="term" value="F:oxidoreductase activity"/>
    <property type="evidence" value="ECO:0007669"/>
    <property type="project" value="UniProtKB-KW"/>
</dbReference>
<dbReference type="InterPro" id="IPR036291">
    <property type="entry name" value="NAD(P)-bd_dom_sf"/>
</dbReference>
<evidence type="ECO:0000313" key="5">
    <source>
        <dbReference type="Proteomes" id="UP000768462"/>
    </source>
</evidence>
<comment type="caution">
    <text evidence="4">The sequence shown here is derived from an EMBL/GenBank/DDBJ whole genome shotgun (WGS) entry which is preliminary data.</text>
</comment>
<evidence type="ECO:0000256" key="2">
    <source>
        <dbReference type="ARBA" id="ARBA00023002"/>
    </source>
</evidence>
<dbReference type="AlphaFoldDB" id="A0A927ZV20"/>
<evidence type="ECO:0000256" key="1">
    <source>
        <dbReference type="ARBA" id="ARBA00006484"/>
    </source>
</evidence>
<evidence type="ECO:0000256" key="3">
    <source>
        <dbReference type="RuleBase" id="RU000363"/>
    </source>
</evidence>
<dbReference type="SUPFAM" id="SSF51735">
    <property type="entry name" value="NAD(P)-binding Rossmann-fold domains"/>
    <property type="match status" value="1"/>
</dbReference>
<gene>
    <name evidence="4" type="ORF">E7215_15775</name>
</gene>